<reference evidence="2 3" key="1">
    <citation type="submission" date="2017-10" db="EMBL/GenBank/DDBJ databases">
        <title>Sequencing the genomes of 1000 actinobacteria strains.</title>
        <authorList>
            <person name="Klenk H.-P."/>
        </authorList>
    </citation>
    <scope>NUCLEOTIDE SEQUENCE [LARGE SCALE GENOMIC DNA]</scope>
    <source>
        <strain evidence="2 3">DSM 18966</strain>
    </source>
</reference>
<gene>
    <name evidence="2" type="ORF">ATL42_0660</name>
</gene>
<name>A0A2A9E3J8_9MICO</name>
<proteinExistence type="predicted"/>
<keyword evidence="1" id="KW-0472">Membrane</keyword>
<protein>
    <submittedName>
        <fullName evidence="2">SNARE associated Golgi protein</fullName>
    </submittedName>
</protein>
<feature type="transmembrane region" description="Helical" evidence="1">
    <location>
        <begin position="138"/>
        <end position="155"/>
    </location>
</feature>
<dbReference type="AlphaFoldDB" id="A0A2A9E3J8"/>
<dbReference type="Proteomes" id="UP000225548">
    <property type="component" value="Unassembled WGS sequence"/>
</dbReference>
<comment type="caution">
    <text evidence="2">The sequence shown here is derived from an EMBL/GenBank/DDBJ whole genome shotgun (WGS) entry which is preliminary data.</text>
</comment>
<dbReference type="OrthoDB" id="3426404at2"/>
<dbReference type="EMBL" id="PDJG01000001">
    <property type="protein sequence ID" value="PFG32812.1"/>
    <property type="molecule type" value="Genomic_DNA"/>
</dbReference>
<feature type="transmembrane region" description="Helical" evidence="1">
    <location>
        <begin position="106"/>
        <end position="126"/>
    </location>
</feature>
<dbReference type="RefSeq" id="WP_098454125.1">
    <property type="nucleotide sequence ID" value="NZ_PDJG01000001.1"/>
</dbReference>
<organism evidence="2 3">
    <name type="scientific">Sanguibacter antarcticus</name>
    <dbReference type="NCBI Taxonomy" id="372484"/>
    <lineage>
        <taxon>Bacteria</taxon>
        <taxon>Bacillati</taxon>
        <taxon>Actinomycetota</taxon>
        <taxon>Actinomycetes</taxon>
        <taxon>Micrococcales</taxon>
        <taxon>Sanguibacteraceae</taxon>
        <taxon>Sanguibacter</taxon>
    </lineage>
</organism>
<keyword evidence="1" id="KW-1133">Transmembrane helix</keyword>
<keyword evidence="3" id="KW-1185">Reference proteome</keyword>
<accession>A0A2A9E3J8</accession>
<sequence>MPDLDGAPFVAIFTFFFCIAAVRTQATYWLARLVAARAVAPPEHPHRLLARARAWAQGPSAARGIAAINRWGVLAVPLSFFTIGFKTIVNGAAGLTSMPFRRYLPAMLLGCTIHATIYATVGWAAWEAALAAAAGSPWGIAVLTALLLGSGALVVRSRRRAARARSAEGPAPYAP</sequence>
<evidence type="ECO:0000256" key="1">
    <source>
        <dbReference type="SAM" id="Phobius"/>
    </source>
</evidence>
<feature type="transmembrane region" description="Helical" evidence="1">
    <location>
        <begin position="6"/>
        <end position="22"/>
    </location>
</feature>
<evidence type="ECO:0000313" key="2">
    <source>
        <dbReference type="EMBL" id="PFG32812.1"/>
    </source>
</evidence>
<evidence type="ECO:0000313" key="3">
    <source>
        <dbReference type="Proteomes" id="UP000225548"/>
    </source>
</evidence>
<keyword evidence="1" id="KW-0812">Transmembrane</keyword>